<comment type="cofactor">
    <cofactor evidence="1">
        <name>Mg(2+)</name>
        <dbReference type="ChEBI" id="CHEBI:18420"/>
    </cofactor>
</comment>
<dbReference type="EMBL" id="JAUJWV010000003">
    <property type="protein sequence ID" value="MDN7243047.1"/>
    <property type="molecule type" value="Genomic_DNA"/>
</dbReference>
<evidence type="ECO:0000256" key="2">
    <source>
        <dbReference type="ARBA" id="ARBA00022801"/>
    </source>
</evidence>
<dbReference type="InterPro" id="IPR000086">
    <property type="entry name" value="NUDIX_hydrolase_dom"/>
</dbReference>
<evidence type="ECO:0000256" key="3">
    <source>
        <dbReference type="RuleBase" id="RU003476"/>
    </source>
</evidence>
<dbReference type="InterPro" id="IPR020476">
    <property type="entry name" value="Nudix_hydrolase"/>
</dbReference>
<keyword evidence="2 3" id="KW-0378">Hydrolase</keyword>
<comment type="similarity">
    <text evidence="3">Belongs to the Nudix hydrolase family.</text>
</comment>
<dbReference type="PROSITE" id="PS51462">
    <property type="entry name" value="NUDIX"/>
    <property type="match status" value="1"/>
</dbReference>
<name>A0ABT8N587_9BACL</name>
<evidence type="ECO:0000313" key="5">
    <source>
        <dbReference type="EMBL" id="MDN7243047.1"/>
    </source>
</evidence>
<accession>A0ABT8N587</accession>
<evidence type="ECO:0000313" key="6">
    <source>
        <dbReference type="Proteomes" id="UP001172055"/>
    </source>
</evidence>
<dbReference type="PANTHER" id="PTHR43046:SF14">
    <property type="entry name" value="MUTT_NUDIX FAMILY PROTEIN"/>
    <property type="match status" value="1"/>
</dbReference>
<dbReference type="SUPFAM" id="SSF55811">
    <property type="entry name" value="Nudix"/>
    <property type="match status" value="1"/>
</dbReference>
<sequence>MRDRSSVILIQEGKVALIKRVFEGDMYYVFPGGGVDPGETPEQAARREAFEELGVEVEVQALVAVVEHNGTQFFFSAQLLSGEIGTGRGEEFTNLKRDRGTYEPMWIDIAQLQQVNVKPREVAEKV</sequence>
<keyword evidence="6" id="KW-1185">Reference proteome</keyword>
<evidence type="ECO:0000256" key="1">
    <source>
        <dbReference type="ARBA" id="ARBA00001946"/>
    </source>
</evidence>
<dbReference type="CDD" id="cd04669">
    <property type="entry name" value="NUDIX_Hydrolase"/>
    <property type="match status" value="1"/>
</dbReference>
<proteinExistence type="inferred from homology"/>
<comment type="caution">
    <text evidence="5">The sequence shown here is derived from an EMBL/GenBank/DDBJ whole genome shotgun (WGS) entry which is preliminary data.</text>
</comment>
<feature type="domain" description="Nudix hydrolase" evidence="4">
    <location>
        <begin position="1"/>
        <end position="126"/>
    </location>
</feature>
<gene>
    <name evidence="5" type="ORF">QWY14_14680</name>
</gene>
<dbReference type="Proteomes" id="UP001172055">
    <property type="component" value="Unassembled WGS sequence"/>
</dbReference>
<dbReference type="Pfam" id="PF00293">
    <property type="entry name" value="NUDIX"/>
    <property type="match status" value="1"/>
</dbReference>
<dbReference type="Gene3D" id="3.90.79.10">
    <property type="entry name" value="Nucleoside Triphosphate Pyrophosphohydrolase"/>
    <property type="match status" value="1"/>
</dbReference>
<dbReference type="PANTHER" id="PTHR43046">
    <property type="entry name" value="GDP-MANNOSE MANNOSYL HYDROLASE"/>
    <property type="match status" value="1"/>
</dbReference>
<dbReference type="PRINTS" id="PR00502">
    <property type="entry name" value="NUDIXFAMILY"/>
</dbReference>
<dbReference type="InterPro" id="IPR020084">
    <property type="entry name" value="NUDIX_hydrolase_CS"/>
</dbReference>
<dbReference type="PROSITE" id="PS00893">
    <property type="entry name" value="NUDIX_BOX"/>
    <property type="match status" value="1"/>
</dbReference>
<evidence type="ECO:0000259" key="4">
    <source>
        <dbReference type="PROSITE" id="PS51462"/>
    </source>
</evidence>
<organism evidence="5 6">
    <name type="scientific">Planococcus shixiaomingii</name>
    <dbReference type="NCBI Taxonomy" id="3058393"/>
    <lineage>
        <taxon>Bacteria</taxon>
        <taxon>Bacillati</taxon>
        <taxon>Bacillota</taxon>
        <taxon>Bacilli</taxon>
        <taxon>Bacillales</taxon>
        <taxon>Caryophanaceae</taxon>
        <taxon>Planococcus</taxon>
    </lineage>
</organism>
<reference evidence="5 6" key="1">
    <citation type="submission" date="2023-06" db="EMBL/GenBank/DDBJ databases">
        <title>Novel species in genus Planococcus.</title>
        <authorList>
            <person name="Ning S."/>
        </authorList>
    </citation>
    <scope>NUCLEOTIDE SEQUENCE [LARGE SCALE GENOMIC DNA]</scope>
    <source>
        <strain evidence="5 6">N028</strain>
    </source>
</reference>
<dbReference type="RefSeq" id="WP_301724602.1">
    <property type="nucleotide sequence ID" value="NZ_JAUJWV010000003.1"/>
</dbReference>
<dbReference type="InterPro" id="IPR015797">
    <property type="entry name" value="NUDIX_hydrolase-like_dom_sf"/>
</dbReference>
<protein>
    <submittedName>
        <fullName evidence="5">NUDIX domain-containing protein</fullName>
    </submittedName>
</protein>